<evidence type="ECO:0000256" key="1">
    <source>
        <dbReference type="ARBA" id="ARBA00008918"/>
    </source>
</evidence>
<name>A0A8J7V0Z3_9PROT</name>
<dbReference type="PANTHER" id="PTHR12901:SF10">
    <property type="entry name" value="COENZYME Q-BINDING PROTEIN COQ10, MITOCHONDRIAL"/>
    <property type="match status" value="1"/>
</dbReference>
<reference evidence="3" key="1">
    <citation type="submission" date="2021-04" db="EMBL/GenBank/DDBJ databases">
        <authorList>
            <person name="Zhang D.-C."/>
        </authorList>
    </citation>
    <scope>NUCLEOTIDE SEQUENCE</scope>
    <source>
        <strain evidence="3">CGMCC 1.15697</strain>
    </source>
</reference>
<evidence type="ECO:0000259" key="2">
    <source>
        <dbReference type="Pfam" id="PF03364"/>
    </source>
</evidence>
<dbReference type="AlphaFoldDB" id="A0A8J7V0Z3"/>
<dbReference type="Proteomes" id="UP000672602">
    <property type="component" value="Unassembled WGS sequence"/>
</dbReference>
<dbReference type="CDD" id="cd07813">
    <property type="entry name" value="COQ10p_like"/>
    <property type="match status" value="1"/>
</dbReference>
<dbReference type="GO" id="GO:0048039">
    <property type="term" value="F:ubiquinone binding"/>
    <property type="evidence" value="ECO:0007669"/>
    <property type="project" value="InterPro"/>
</dbReference>
<dbReference type="PANTHER" id="PTHR12901">
    <property type="entry name" value="SPERM PROTEIN HOMOLOG"/>
    <property type="match status" value="1"/>
</dbReference>
<dbReference type="RefSeq" id="WP_210680149.1">
    <property type="nucleotide sequence ID" value="NZ_JAGMWN010000001.1"/>
</dbReference>
<proteinExistence type="inferred from homology"/>
<dbReference type="GO" id="GO:0045333">
    <property type="term" value="P:cellular respiration"/>
    <property type="evidence" value="ECO:0007669"/>
    <property type="project" value="InterPro"/>
</dbReference>
<evidence type="ECO:0000313" key="4">
    <source>
        <dbReference type="Proteomes" id="UP000672602"/>
    </source>
</evidence>
<dbReference type="Pfam" id="PF03364">
    <property type="entry name" value="Polyketide_cyc"/>
    <property type="match status" value="1"/>
</dbReference>
<feature type="domain" description="Coenzyme Q-binding protein COQ10 START" evidence="2">
    <location>
        <begin position="11"/>
        <end position="135"/>
    </location>
</feature>
<evidence type="ECO:0000313" key="3">
    <source>
        <dbReference type="EMBL" id="MBP5855566.1"/>
    </source>
</evidence>
<sequence length="143" mass="16842">MPKHAEKKYLPYGPDQMFELVADVGRYPEFLPWCRGARVRERTDTLVVADLIVGFKGITERFTSRVSLDRANRSIDVEYQDGPFKYLENHWEFHEREGGCLVDFYVDFEFRSRFLQTMIGAVFTEAVRRMVNAFEARARQLYG</sequence>
<accession>A0A8J7V0Z3</accession>
<protein>
    <submittedName>
        <fullName evidence="3">Type II toxin-antitoxin system RatA family toxin</fullName>
    </submittedName>
</protein>
<comment type="caution">
    <text evidence="3">The sequence shown here is derived from an EMBL/GenBank/DDBJ whole genome shotgun (WGS) entry which is preliminary data.</text>
</comment>
<organism evidence="3 4">
    <name type="scientific">Marivibrio halodurans</name>
    <dbReference type="NCBI Taxonomy" id="2039722"/>
    <lineage>
        <taxon>Bacteria</taxon>
        <taxon>Pseudomonadati</taxon>
        <taxon>Pseudomonadota</taxon>
        <taxon>Alphaproteobacteria</taxon>
        <taxon>Rhodospirillales</taxon>
        <taxon>Rhodospirillaceae</taxon>
        <taxon>Marivibrio</taxon>
    </lineage>
</organism>
<dbReference type="InterPro" id="IPR044996">
    <property type="entry name" value="COQ10-like"/>
</dbReference>
<dbReference type="Gene3D" id="3.30.530.20">
    <property type="match status" value="1"/>
</dbReference>
<comment type="similarity">
    <text evidence="1">Belongs to the ribosome association toxin RatA family.</text>
</comment>
<gene>
    <name evidence="3" type="ORF">KAJ83_00985</name>
</gene>
<dbReference type="InterPro" id="IPR023393">
    <property type="entry name" value="START-like_dom_sf"/>
</dbReference>
<dbReference type="EMBL" id="JAGMWN010000001">
    <property type="protein sequence ID" value="MBP5855566.1"/>
    <property type="molecule type" value="Genomic_DNA"/>
</dbReference>
<keyword evidence="4" id="KW-1185">Reference proteome</keyword>
<dbReference type="SUPFAM" id="SSF55961">
    <property type="entry name" value="Bet v1-like"/>
    <property type="match status" value="1"/>
</dbReference>
<dbReference type="InterPro" id="IPR005031">
    <property type="entry name" value="COQ10_START"/>
</dbReference>